<sequence length="139" mass="16165">MELKPTEQPQTFVEQMQQNYDPEMTDLVLESYLNSLLKANAIKERGKNSFIEYSVKANREGELVVTRHQQLEQRLVRNNNTLTVYGVGHSLESECSSIEQRCWVFYPDKAERWVEIEYAPKAVKELAKGMGLLIKELQK</sequence>
<dbReference type="RefSeq" id="WP_034833153.1">
    <property type="nucleotide sequence ID" value="NZ_JOKH01000001.1"/>
</dbReference>
<reference evidence="1 2" key="1">
    <citation type="submission" date="2014-06" db="EMBL/GenBank/DDBJ databases">
        <title>Whole Genome Sequences of Three Symbiotic Endozoicomonas Bacteria.</title>
        <authorList>
            <person name="Neave M.J."/>
            <person name="Apprill A."/>
            <person name="Voolstra C.R."/>
        </authorList>
    </citation>
    <scope>NUCLEOTIDE SEQUENCE [LARGE SCALE GENOMIC DNA]</scope>
    <source>
        <strain evidence="1 2">DSM 25634</strain>
    </source>
</reference>
<keyword evidence="2" id="KW-1185">Reference proteome</keyword>
<comment type="caution">
    <text evidence="1">The sequence shown here is derived from an EMBL/GenBank/DDBJ whole genome shotgun (WGS) entry which is preliminary data.</text>
</comment>
<organism evidence="1 2">
    <name type="scientific">Endozoicomonas numazuensis</name>
    <dbReference type="NCBI Taxonomy" id="1137799"/>
    <lineage>
        <taxon>Bacteria</taxon>
        <taxon>Pseudomonadati</taxon>
        <taxon>Pseudomonadota</taxon>
        <taxon>Gammaproteobacteria</taxon>
        <taxon>Oceanospirillales</taxon>
        <taxon>Endozoicomonadaceae</taxon>
        <taxon>Endozoicomonas</taxon>
    </lineage>
</organism>
<dbReference type="Proteomes" id="UP000028073">
    <property type="component" value="Unassembled WGS sequence"/>
</dbReference>
<proteinExistence type="predicted"/>
<name>A0A081NLN9_9GAMM</name>
<dbReference type="EMBL" id="JOKH01000001">
    <property type="protein sequence ID" value="KEQ19362.1"/>
    <property type="molecule type" value="Genomic_DNA"/>
</dbReference>
<accession>A0A081NLN9</accession>
<protein>
    <submittedName>
        <fullName evidence="1">Uncharacterized protein</fullName>
    </submittedName>
</protein>
<gene>
    <name evidence="1" type="ORF">GZ78_05205</name>
</gene>
<dbReference type="AlphaFoldDB" id="A0A081NLN9"/>
<dbReference type="STRING" id="1137799.GZ78_05205"/>
<evidence type="ECO:0000313" key="2">
    <source>
        <dbReference type="Proteomes" id="UP000028073"/>
    </source>
</evidence>
<evidence type="ECO:0000313" key="1">
    <source>
        <dbReference type="EMBL" id="KEQ19362.1"/>
    </source>
</evidence>